<proteinExistence type="predicted"/>
<evidence type="ECO:0000313" key="1">
    <source>
        <dbReference type="EMBL" id="GIZ90558.1"/>
    </source>
</evidence>
<dbReference type="EMBL" id="BPMS01000028">
    <property type="protein sequence ID" value="GIZ90558.1"/>
    <property type="molecule type" value="Genomic_DNA"/>
</dbReference>
<dbReference type="Proteomes" id="UP000887228">
    <property type="component" value="Unassembled WGS sequence"/>
</dbReference>
<gene>
    <name evidence="1" type="ORF">KAM435_38850</name>
    <name evidence="2" type="ORF">KAM436_38970</name>
</gene>
<reference evidence="1 4" key="1">
    <citation type="submission" date="2021-07" db="EMBL/GenBank/DDBJ databases">
        <title>Whole genome sequencing of carbapenem-resistant Pseudomonas spp. isolated in Japan.</title>
        <authorList>
            <person name="Suzuki M."/>
            <person name="Maehana S."/>
            <person name="Kitasato H."/>
        </authorList>
    </citation>
    <scope>NUCLEOTIDE SEQUENCE</scope>
    <source>
        <strain evidence="1">KAM435</strain>
        <strain evidence="2 4">KAM436</strain>
    </source>
</reference>
<protein>
    <submittedName>
        <fullName evidence="1">Uncharacterized protein</fullName>
    </submittedName>
</protein>
<name>A0AA37CI45_AQUAC</name>
<organism evidence="1 3">
    <name type="scientific">Aquipseudomonas alcaligenes</name>
    <name type="common">Pseudomonas alcaligenes</name>
    <dbReference type="NCBI Taxonomy" id="43263"/>
    <lineage>
        <taxon>Bacteria</taxon>
        <taxon>Pseudomonadati</taxon>
        <taxon>Pseudomonadota</taxon>
        <taxon>Gammaproteobacteria</taxon>
        <taxon>Pseudomonadales</taxon>
        <taxon>Pseudomonadaceae</taxon>
        <taxon>Aquipseudomonas</taxon>
    </lineage>
</organism>
<dbReference type="Proteomes" id="UP000887212">
    <property type="component" value="Unassembled WGS sequence"/>
</dbReference>
<comment type="caution">
    <text evidence="1">The sequence shown here is derived from an EMBL/GenBank/DDBJ whole genome shotgun (WGS) entry which is preliminary data.</text>
</comment>
<evidence type="ECO:0000313" key="3">
    <source>
        <dbReference type="Proteomes" id="UP000887212"/>
    </source>
</evidence>
<dbReference type="EMBL" id="BPMT01000026">
    <property type="protein sequence ID" value="GIZ94929.1"/>
    <property type="molecule type" value="Genomic_DNA"/>
</dbReference>
<sequence>MRKLTPSEFCKSFGNAPGSGRIVHAGGGLWEAQCAAGILENPGGGTKFSSLPDLLSVLAGVGIRRCDVEWDGLPARQYGPAN</sequence>
<evidence type="ECO:0000313" key="2">
    <source>
        <dbReference type="EMBL" id="GIZ94929.1"/>
    </source>
</evidence>
<evidence type="ECO:0000313" key="4">
    <source>
        <dbReference type="Proteomes" id="UP000887228"/>
    </source>
</evidence>
<dbReference type="AlphaFoldDB" id="A0AA37CI45"/>
<accession>A0AA37CI45</accession>